<dbReference type="PANTHER" id="PTHR43027">
    <property type="entry name" value="DOXORUBICIN RESISTANCE ABC TRANSPORTER PERMEASE PROTEIN DRRC-RELATED"/>
    <property type="match status" value="1"/>
</dbReference>
<feature type="transmembrane region" description="Helical" evidence="5">
    <location>
        <begin position="187"/>
        <end position="209"/>
    </location>
</feature>
<dbReference type="Proteomes" id="UP000295718">
    <property type="component" value="Unassembled WGS sequence"/>
</dbReference>
<gene>
    <name evidence="7" type="ORF">EDD76_102154</name>
</gene>
<organism evidence="7 8">
    <name type="scientific">Kineothrix alysoides</name>
    <dbReference type="NCBI Taxonomy" id="1469948"/>
    <lineage>
        <taxon>Bacteria</taxon>
        <taxon>Bacillati</taxon>
        <taxon>Bacillota</taxon>
        <taxon>Clostridia</taxon>
        <taxon>Lachnospirales</taxon>
        <taxon>Lachnospiraceae</taxon>
        <taxon>Kineothrix</taxon>
    </lineage>
</organism>
<name>A0A4R1R4V0_9FIRM</name>
<dbReference type="PANTHER" id="PTHR43027:SF2">
    <property type="entry name" value="TRANSPORT PERMEASE PROTEIN"/>
    <property type="match status" value="1"/>
</dbReference>
<feature type="transmembrane region" description="Helical" evidence="5">
    <location>
        <begin position="347"/>
        <end position="371"/>
    </location>
</feature>
<evidence type="ECO:0000256" key="5">
    <source>
        <dbReference type="SAM" id="Phobius"/>
    </source>
</evidence>
<evidence type="ECO:0000259" key="6">
    <source>
        <dbReference type="Pfam" id="PF12698"/>
    </source>
</evidence>
<dbReference type="GO" id="GO:0140359">
    <property type="term" value="F:ABC-type transporter activity"/>
    <property type="evidence" value="ECO:0007669"/>
    <property type="project" value="InterPro"/>
</dbReference>
<evidence type="ECO:0000256" key="4">
    <source>
        <dbReference type="ARBA" id="ARBA00023136"/>
    </source>
</evidence>
<accession>A0A4R1R4V0</accession>
<comment type="subcellular location">
    <subcellularLocation>
        <location evidence="1">Membrane</location>
        <topology evidence="1">Multi-pass membrane protein</topology>
    </subcellularLocation>
</comment>
<feature type="transmembrane region" description="Helical" evidence="5">
    <location>
        <begin position="18"/>
        <end position="38"/>
    </location>
</feature>
<reference evidence="7 8" key="1">
    <citation type="submission" date="2019-03" db="EMBL/GenBank/DDBJ databases">
        <title>Genomic Encyclopedia of Type Strains, Phase IV (KMG-IV): sequencing the most valuable type-strain genomes for metagenomic binning, comparative biology and taxonomic classification.</title>
        <authorList>
            <person name="Goeker M."/>
        </authorList>
    </citation>
    <scope>NUCLEOTIDE SEQUENCE [LARGE SCALE GENOMIC DNA]</scope>
    <source>
        <strain evidence="7 8">DSM 100556</strain>
    </source>
</reference>
<comment type="caution">
    <text evidence="7">The sequence shown here is derived from an EMBL/GenBank/DDBJ whole genome shotgun (WGS) entry which is preliminary data.</text>
</comment>
<dbReference type="InterPro" id="IPR052902">
    <property type="entry name" value="ABC-2_transporter"/>
</dbReference>
<dbReference type="STRING" id="1469948.GCA_000732725_00191"/>
<evidence type="ECO:0000313" key="8">
    <source>
        <dbReference type="Proteomes" id="UP000295718"/>
    </source>
</evidence>
<proteinExistence type="predicted"/>
<feature type="transmembrane region" description="Helical" evidence="5">
    <location>
        <begin position="296"/>
        <end position="319"/>
    </location>
</feature>
<feature type="domain" description="ABC-2 type transporter transmembrane" evidence="6">
    <location>
        <begin position="17"/>
        <end position="368"/>
    </location>
</feature>
<keyword evidence="8" id="KW-1185">Reference proteome</keyword>
<dbReference type="Pfam" id="PF12698">
    <property type="entry name" value="ABC2_membrane_3"/>
    <property type="match status" value="1"/>
</dbReference>
<keyword evidence="4 5" id="KW-0472">Membrane</keyword>
<protein>
    <submittedName>
        <fullName evidence="7">ABC-2 type transport system permease protein</fullName>
    </submittedName>
</protein>
<keyword evidence="2 5" id="KW-0812">Transmembrane</keyword>
<dbReference type="OrthoDB" id="1771596at2"/>
<dbReference type="InterPro" id="IPR013525">
    <property type="entry name" value="ABC2_TM"/>
</dbReference>
<evidence type="ECO:0000256" key="1">
    <source>
        <dbReference type="ARBA" id="ARBA00004141"/>
    </source>
</evidence>
<dbReference type="AlphaFoldDB" id="A0A4R1R4V0"/>
<dbReference type="RefSeq" id="WP_031388976.1">
    <property type="nucleotide sequence ID" value="NZ_JPNB01000001.1"/>
</dbReference>
<dbReference type="EMBL" id="SLUO01000002">
    <property type="protein sequence ID" value="TCL60458.1"/>
    <property type="molecule type" value="Genomic_DNA"/>
</dbReference>
<evidence type="ECO:0000313" key="7">
    <source>
        <dbReference type="EMBL" id="TCL60458.1"/>
    </source>
</evidence>
<evidence type="ECO:0000256" key="3">
    <source>
        <dbReference type="ARBA" id="ARBA00022989"/>
    </source>
</evidence>
<keyword evidence="3 5" id="KW-1133">Transmembrane helix</keyword>
<sequence>MPWVLIKNNLKLMLKNKWILFFMTALPLMVMALLASVFEDMLGKDTAIEKIAVGYAIHIENEEEEQSFREAFETFVEGCEENDIYLQEYEATEYKDLLEKKATDIFLLVTDKEMIIYGSEDKKIETMVLNSALASFDKMIHSVKVLKEYLTENPEKVQNLKETQLPDKDYIKAERLAVNPLPSAMDYYGIIEVVYFAWAGMVSLSVVISNERKNKIENRLQIAPVSKLSLYLGKVVPCVLATAVELGITMGLSIMLFGVHWGKIPASLGILLLLCIASGTVGVLLFYLFKSVVVSIVAGYLGLMTIGFLGGTFNMYMYAYPEHVQKLSVQYYVNRTLVEYSTMGDSAYASGCITFLTVIILISTTLGMFVMNKRMEV</sequence>
<feature type="transmembrane region" description="Helical" evidence="5">
    <location>
        <begin position="264"/>
        <end position="289"/>
    </location>
</feature>
<dbReference type="GO" id="GO:0016020">
    <property type="term" value="C:membrane"/>
    <property type="evidence" value="ECO:0007669"/>
    <property type="project" value="UniProtKB-SubCell"/>
</dbReference>
<feature type="transmembrane region" description="Helical" evidence="5">
    <location>
        <begin position="230"/>
        <end position="258"/>
    </location>
</feature>
<evidence type="ECO:0000256" key="2">
    <source>
        <dbReference type="ARBA" id="ARBA00022692"/>
    </source>
</evidence>